<evidence type="ECO:0000256" key="6">
    <source>
        <dbReference type="ARBA" id="ARBA00022825"/>
    </source>
</evidence>
<evidence type="ECO:0000256" key="5">
    <source>
        <dbReference type="ARBA" id="ARBA00022801"/>
    </source>
</evidence>
<dbReference type="GO" id="GO:0005576">
    <property type="term" value="C:extracellular region"/>
    <property type="evidence" value="ECO:0007669"/>
    <property type="project" value="UniProtKB-SubCell"/>
</dbReference>
<keyword evidence="7" id="KW-0865">Zymogen</keyword>
<keyword evidence="8" id="KW-1015">Disulfide bond</keyword>
<dbReference type="GO" id="GO:0006508">
    <property type="term" value="P:proteolysis"/>
    <property type="evidence" value="ECO:0007669"/>
    <property type="project" value="UniProtKB-KW"/>
</dbReference>
<dbReference type="PANTHER" id="PTHR24252:SF7">
    <property type="entry name" value="HYALIN"/>
    <property type="match status" value="1"/>
</dbReference>
<keyword evidence="5" id="KW-0378">Hydrolase</keyword>
<reference evidence="11" key="1">
    <citation type="submission" date="2021-11" db="EMBL/GenBank/DDBJ databases">
        <authorList>
            <person name="Schell T."/>
        </authorList>
    </citation>
    <scope>NUCLEOTIDE SEQUENCE</scope>
    <source>
        <strain evidence="11">M5</strain>
    </source>
</reference>
<evidence type="ECO:0000256" key="7">
    <source>
        <dbReference type="ARBA" id="ARBA00023145"/>
    </source>
</evidence>
<feature type="chain" id="PRO_5035279842" description="Peptidase S1 domain-containing protein" evidence="9">
    <location>
        <begin position="27"/>
        <end position="418"/>
    </location>
</feature>
<dbReference type="FunFam" id="2.40.10.10:FF:000146">
    <property type="entry name" value="Serine protease 53"/>
    <property type="match status" value="1"/>
</dbReference>
<keyword evidence="12" id="KW-1185">Reference proteome</keyword>
<dbReference type="InterPro" id="IPR043504">
    <property type="entry name" value="Peptidase_S1_PA_chymotrypsin"/>
</dbReference>
<dbReference type="SUPFAM" id="SSF50494">
    <property type="entry name" value="Trypsin-like serine proteases"/>
    <property type="match status" value="1"/>
</dbReference>
<comment type="caution">
    <text evidence="11">The sequence shown here is derived from an EMBL/GenBank/DDBJ whole genome shotgun (WGS) entry which is preliminary data.</text>
</comment>
<dbReference type="GO" id="GO:0004252">
    <property type="term" value="F:serine-type endopeptidase activity"/>
    <property type="evidence" value="ECO:0007669"/>
    <property type="project" value="InterPro"/>
</dbReference>
<dbReference type="InterPro" id="IPR018114">
    <property type="entry name" value="TRYPSIN_HIS"/>
</dbReference>
<dbReference type="Pfam" id="PF00089">
    <property type="entry name" value="Trypsin"/>
    <property type="match status" value="1"/>
</dbReference>
<dbReference type="InterPro" id="IPR001314">
    <property type="entry name" value="Peptidase_S1A"/>
</dbReference>
<dbReference type="EMBL" id="CAKKLH010000235">
    <property type="protein sequence ID" value="CAH0106853.1"/>
    <property type="molecule type" value="Genomic_DNA"/>
</dbReference>
<evidence type="ECO:0000313" key="12">
    <source>
        <dbReference type="Proteomes" id="UP000789390"/>
    </source>
</evidence>
<evidence type="ECO:0000256" key="2">
    <source>
        <dbReference type="ARBA" id="ARBA00022525"/>
    </source>
</evidence>
<dbReference type="PANTHER" id="PTHR24252">
    <property type="entry name" value="ACROSIN-RELATED"/>
    <property type="match status" value="1"/>
</dbReference>
<evidence type="ECO:0000256" key="1">
    <source>
        <dbReference type="ARBA" id="ARBA00004613"/>
    </source>
</evidence>
<sequence length="418" mass="45878">MNSRVVFSYVLIETAILAICFAPVSSLNEGLPNYLLTTHSSSTRMEDRSCRTADDTIGICKTFHSCYSTLRSVQSSIEIWTTITRGTCHHSGEQGNQHYEICCSRQPGLTKNLFAREIIPATAAAMFDFLSALMPYYQDRFYDGYSSYGLATDSVISFHEDDQFMKQQTAFSCGRGPNSERIIGGTEARKNSWPFVVALRFNDLMFCGGSLISPNKILTAAHCVERTSISQISQMTVSLGIHTIGDGKSTLNDAQVTRRISRIAIHSGFNRETMANDIALLTLDSPVTYSKAVSPVCLPLSSDDADQYAGQDAVLMGWGKLKLEGDQSDTLQQTRGRILTSYVCWTNYHLSFVNSMLCTSALVQSTCTGDDGGPVVVLSSAGSWTIVGINSFAKRCGPEPGIKTRVAAFRGWIDRHMN</sequence>
<organism evidence="11 12">
    <name type="scientific">Daphnia galeata</name>
    <dbReference type="NCBI Taxonomy" id="27404"/>
    <lineage>
        <taxon>Eukaryota</taxon>
        <taxon>Metazoa</taxon>
        <taxon>Ecdysozoa</taxon>
        <taxon>Arthropoda</taxon>
        <taxon>Crustacea</taxon>
        <taxon>Branchiopoda</taxon>
        <taxon>Diplostraca</taxon>
        <taxon>Cladocera</taxon>
        <taxon>Anomopoda</taxon>
        <taxon>Daphniidae</taxon>
        <taxon>Daphnia</taxon>
    </lineage>
</organism>
<evidence type="ECO:0000256" key="3">
    <source>
        <dbReference type="ARBA" id="ARBA00022670"/>
    </source>
</evidence>
<keyword evidence="4 9" id="KW-0732">Signal</keyword>
<dbReference type="AlphaFoldDB" id="A0A8J2W672"/>
<evidence type="ECO:0000259" key="10">
    <source>
        <dbReference type="PROSITE" id="PS50240"/>
    </source>
</evidence>
<dbReference type="Gene3D" id="2.40.10.10">
    <property type="entry name" value="Trypsin-like serine proteases"/>
    <property type="match status" value="1"/>
</dbReference>
<dbReference type="PROSITE" id="PS00134">
    <property type="entry name" value="TRYPSIN_HIS"/>
    <property type="match status" value="1"/>
</dbReference>
<dbReference type="OrthoDB" id="8440449at2759"/>
<accession>A0A8J2W672</accession>
<evidence type="ECO:0000256" key="9">
    <source>
        <dbReference type="SAM" id="SignalP"/>
    </source>
</evidence>
<evidence type="ECO:0000313" key="11">
    <source>
        <dbReference type="EMBL" id="CAH0106853.1"/>
    </source>
</evidence>
<feature type="signal peptide" evidence="9">
    <location>
        <begin position="1"/>
        <end position="26"/>
    </location>
</feature>
<keyword evidence="6" id="KW-0720">Serine protease</keyword>
<feature type="domain" description="Peptidase S1" evidence="10">
    <location>
        <begin position="182"/>
        <end position="418"/>
    </location>
</feature>
<dbReference type="InterPro" id="IPR009003">
    <property type="entry name" value="Peptidase_S1_PA"/>
</dbReference>
<comment type="subcellular location">
    <subcellularLocation>
        <location evidence="1">Secreted</location>
    </subcellularLocation>
</comment>
<dbReference type="PROSITE" id="PS50240">
    <property type="entry name" value="TRYPSIN_DOM"/>
    <property type="match status" value="1"/>
</dbReference>
<dbReference type="CDD" id="cd00190">
    <property type="entry name" value="Tryp_SPc"/>
    <property type="match status" value="1"/>
</dbReference>
<dbReference type="InterPro" id="IPR001254">
    <property type="entry name" value="Trypsin_dom"/>
</dbReference>
<protein>
    <recommendedName>
        <fullName evidence="10">Peptidase S1 domain-containing protein</fullName>
    </recommendedName>
</protein>
<keyword evidence="2" id="KW-0964">Secreted</keyword>
<name>A0A8J2W672_9CRUS</name>
<keyword evidence="3" id="KW-0645">Protease</keyword>
<evidence type="ECO:0000256" key="4">
    <source>
        <dbReference type="ARBA" id="ARBA00022729"/>
    </source>
</evidence>
<evidence type="ECO:0000256" key="8">
    <source>
        <dbReference type="ARBA" id="ARBA00023157"/>
    </source>
</evidence>
<proteinExistence type="predicted"/>
<gene>
    <name evidence="11" type="ORF">DGAL_LOCUS10015</name>
</gene>
<dbReference type="PRINTS" id="PR00722">
    <property type="entry name" value="CHYMOTRYPSIN"/>
</dbReference>
<dbReference type="SMART" id="SM00020">
    <property type="entry name" value="Tryp_SPc"/>
    <property type="match status" value="1"/>
</dbReference>
<dbReference type="Proteomes" id="UP000789390">
    <property type="component" value="Unassembled WGS sequence"/>
</dbReference>